<dbReference type="GO" id="GO:0004124">
    <property type="term" value="F:cysteine synthase activity"/>
    <property type="evidence" value="ECO:0007669"/>
    <property type="project" value="UniProtKB-UniRule"/>
</dbReference>
<dbReference type="Gene3D" id="3.40.50.1100">
    <property type="match status" value="2"/>
</dbReference>
<dbReference type="InterPro" id="IPR001926">
    <property type="entry name" value="TrpB-like_PALP"/>
</dbReference>
<name>A0A662DF04_UNCAE</name>
<dbReference type="SUPFAM" id="SSF53686">
    <property type="entry name" value="Tryptophan synthase beta subunit-like PLP-dependent enzymes"/>
    <property type="match status" value="1"/>
</dbReference>
<dbReference type="InterPro" id="IPR005859">
    <property type="entry name" value="CysK"/>
</dbReference>
<evidence type="ECO:0000259" key="13">
    <source>
        <dbReference type="Pfam" id="PF00291"/>
    </source>
</evidence>
<organism evidence="14 15">
    <name type="scientific">Aerophobetes bacterium</name>
    <dbReference type="NCBI Taxonomy" id="2030807"/>
    <lineage>
        <taxon>Bacteria</taxon>
        <taxon>Candidatus Aerophobota</taxon>
    </lineage>
</organism>
<evidence type="ECO:0000256" key="4">
    <source>
        <dbReference type="ARBA" id="ARBA00012681"/>
    </source>
</evidence>
<evidence type="ECO:0000256" key="2">
    <source>
        <dbReference type="ARBA" id="ARBA00004962"/>
    </source>
</evidence>
<dbReference type="NCBIfam" id="TIGR01139">
    <property type="entry name" value="cysK"/>
    <property type="match status" value="1"/>
</dbReference>
<sequence>MGRIYEDITQTIGKTPMVKLSRIAKDLDVEIIAKLEFFNPCGSVKDRVGLAMIEAAEKGGLIKPGESIIVEPTSGNTGIALASVCAVKGYKLIIVMPENMSDERKSLFEAFGADLILTPAEEGMKGAIKKTEEMAMQNPKVFVPQQFRNPANPAVHRRTTGKEIWDDTEGRVDMVVAGVGTGGTITGIAQYIKERKPSVWIIAVEPAESAVLSGESPGPHKIQGIGAGFIPQVLDLELIDEIVKISYSESIQIAQKLARVEGILAGISSGAALCAALKIARKKEHKGKVIVVILPDTGERYTSTGVFKLSGESPGPSIKLS</sequence>
<evidence type="ECO:0000256" key="5">
    <source>
        <dbReference type="ARBA" id="ARBA00022605"/>
    </source>
</evidence>
<gene>
    <name evidence="14" type="primary">cysK</name>
    <name evidence="14" type="ORF">DRJ04_04345</name>
</gene>
<dbReference type="GO" id="GO:0005737">
    <property type="term" value="C:cytoplasm"/>
    <property type="evidence" value="ECO:0007669"/>
    <property type="project" value="UniProtKB-ARBA"/>
</dbReference>
<keyword evidence="6 12" id="KW-0808">Transferase</keyword>
<keyword evidence="5 12" id="KW-0028">Amino-acid biosynthesis</keyword>
<reference evidence="14 15" key="1">
    <citation type="submission" date="2018-06" db="EMBL/GenBank/DDBJ databases">
        <title>Extensive metabolic versatility and redundancy in microbially diverse, dynamic hydrothermal sediments.</title>
        <authorList>
            <person name="Dombrowski N."/>
            <person name="Teske A."/>
            <person name="Baker B.J."/>
        </authorList>
    </citation>
    <scope>NUCLEOTIDE SEQUENCE [LARGE SCALE GENOMIC DNA]</scope>
    <source>
        <strain evidence="14">B3_G15</strain>
    </source>
</reference>
<keyword evidence="7 10" id="KW-0663">Pyridoxal phosphate</keyword>
<dbReference type="GO" id="GO:0006535">
    <property type="term" value="P:cysteine biosynthetic process from serine"/>
    <property type="evidence" value="ECO:0007669"/>
    <property type="project" value="UniProtKB-UniRule"/>
</dbReference>
<evidence type="ECO:0000256" key="8">
    <source>
        <dbReference type="ARBA" id="ARBA00023192"/>
    </source>
</evidence>
<dbReference type="EC" id="2.5.1.47" evidence="4 12"/>
<dbReference type="InterPro" id="IPR001216">
    <property type="entry name" value="P-phosphate_BS"/>
</dbReference>
<comment type="pathway">
    <text evidence="2">Amino-acid biosynthesis; L-cysteine biosynthesis; L-cysteine from L-serine: step 2/2.</text>
</comment>
<evidence type="ECO:0000313" key="14">
    <source>
        <dbReference type="EMBL" id="RLE13438.1"/>
    </source>
</evidence>
<dbReference type="Proteomes" id="UP000280417">
    <property type="component" value="Unassembled WGS sequence"/>
</dbReference>
<evidence type="ECO:0000256" key="9">
    <source>
        <dbReference type="ARBA" id="ARBA00047931"/>
    </source>
</evidence>
<dbReference type="EMBL" id="QMQA01000096">
    <property type="protein sequence ID" value="RLE13438.1"/>
    <property type="molecule type" value="Genomic_DNA"/>
</dbReference>
<comment type="cofactor">
    <cofactor evidence="1 10 12">
        <name>pyridoxal 5'-phosphate</name>
        <dbReference type="ChEBI" id="CHEBI:597326"/>
    </cofactor>
</comment>
<dbReference type="InterPro" id="IPR036052">
    <property type="entry name" value="TrpB-like_PALP_sf"/>
</dbReference>
<dbReference type="InterPro" id="IPR050214">
    <property type="entry name" value="Cys_Synth/Cystath_Beta-Synth"/>
</dbReference>
<comment type="similarity">
    <text evidence="3 12">Belongs to the cysteine synthase/cystathionine beta-synthase family.</text>
</comment>
<evidence type="ECO:0000256" key="7">
    <source>
        <dbReference type="ARBA" id="ARBA00022898"/>
    </source>
</evidence>
<protein>
    <recommendedName>
        <fullName evidence="4 12">Cysteine synthase</fullName>
        <ecNumber evidence="4 12">2.5.1.47</ecNumber>
    </recommendedName>
</protein>
<dbReference type="AlphaFoldDB" id="A0A662DF04"/>
<evidence type="ECO:0000256" key="1">
    <source>
        <dbReference type="ARBA" id="ARBA00001933"/>
    </source>
</evidence>
<dbReference type="PROSITE" id="PS00901">
    <property type="entry name" value="CYS_SYNTHASE"/>
    <property type="match status" value="1"/>
</dbReference>
<accession>A0A662DF04</accession>
<feature type="binding site" evidence="10">
    <location>
        <position position="268"/>
    </location>
    <ligand>
        <name>pyridoxal 5'-phosphate</name>
        <dbReference type="ChEBI" id="CHEBI:597326"/>
    </ligand>
</feature>
<evidence type="ECO:0000256" key="11">
    <source>
        <dbReference type="PIRSR" id="PIRSR605856-51"/>
    </source>
</evidence>
<dbReference type="PANTHER" id="PTHR10314">
    <property type="entry name" value="CYSTATHIONINE BETA-SYNTHASE"/>
    <property type="match status" value="1"/>
</dbReference>
<proteinExistence type="inferred from homology"/>
<dbReference type="Pfam" id="PF00291">
    <property type="entry name" value="PALP"/>
    <property type="match status" value="1"/>
</dbReference>
<dbReference type="InterPro" id="IPR005856">
    <property type="entry name" value="Cys_synth"/>
</dbReference>
<feature type="binding site" evidence="10">
    <location>
        <begin position="180"/>
        <end position="184"/>
    </location>
    <ligand>
        <name>pyridoxal 5'-phosphate</name>
        <dbReference type="ChEBI" id="CHEBI:597326"/>
    </ligand>
</feature>
<feature type="modified residue" description="N6-(pyridoxal phosphate)lysine" evidence="11">
    <location>
        <position position="45"/>
    </location>
</feature>
<evidence type="ECO:0000256" key="3">
    <source>
        <dbReference type="ARBA" id="ARBA00007103"/>
    </source>
</evidence>
<evidence type="ECO:0000256" key="10">
    <source>
        <dbReference type="PIRSR" id="PIRSR605856-50"/>
    </source>
</evidence>
<dbReference type="FunFam" id="3.40.50.1100:FF:000067">
    <property type="entry name" value="Cysteine synthase"/>
    <property type="match status" value="1"/>
</dbReference>
<evidence type="ECO:0000256" key="12">
    <source>
        <dbReference type="RuleBase" id="RU003985"/>
    </source>
</evidence>
<comment type="catalytic activity">
    <reaction evidence="9 12">
        <text>O-acetyl-L-serine + hydrogen sulfide = L-cysteine + acetate</text>
        <dbReference type="Rhea" id="RHEA:14829"/>
        <dbReference type="ChEBI" id="CHEBI:29919"/>
        <dbReference type="ChEBI" id="CHEBI:30089"/>
        <dbReference type="ChEBI" id="CHEBI:35235"/>
        <dbReference type="ChEBI" id="CHEBI:58340"/>
        <dbReference type="EC" id="2.5.1.47"/>
    </reaction>
</comment>
<evidence type="ECO:0000256" key="6">
    <source>
        <dbReference type="ARBA" id="ARBA00022679"/>
    </source>
</evidence>
<keyword evidence="8 12" id="KW-0198">Cysteine biosynthesis</keyword>
<evidence type="ECO:0000313" key="15">
    <source>
        <dbReference type="Proteomes" id="UP000280417"/>
    </source>
</evidence>
<dbReference type="NCBIfam" id="TIGR01136">
    <property type="entry name" value="cysKM"/>
    <property type="match status" value="1"/>
</dbReference>
<dbReference type="CDD" id="cd01561">
    <property type="entry name" value="CBS_like"/>
    <property type="match status" value="1"/>
</dbReference>
<comment type="caution">
    <text evidence="14">The sequence shown here is derived from an EMBL/GenBank/DDBJ whole genome shotgun (WGS) entry which is preliminary data.</text>
</comment>
<feature type="domain" description="Tryptophan synthase beta chain-like PALP" evidence="13">
    <location>
        <begin position="8"/>
        <end position="296"/>
    </location>
</feature>
<feature type="binding site" evidence="10">
    <location>
        <position position="76"/>
    </location>
    <ligand>
        <name>pyridoxal 5'-phosphate</name>
        <dbReference type="ChEBI" id="CHEBI:597326"/>
    </ligand>
</feature>